<feature type="active site" evidence="7">
    <location>
        <position position="101"/>
    </location>
</feature>
<evidence type="ECO:0000256" key="1">
    <source>
        <dbReference type="ARBA" id="ARBA00004496"/>
    </source>
</evidence>
<keyword evidence="4 7" id="KW-0489">Methyltransferase</keyword>
<evidence type="ECO:0000256" key="6">
    <source>
        <dbReference type="ARBA" id="ARBA00022691"/>
    </source>
</evidence>
<evidence type="ECO:0000313" key="9">
    <source>
        <dbReference type="EMBL" id="MBA2883106.1"/>
    </source>
</evidence>
<keyword evidence="5 7" id="KW-0808">Transferase</keyword>
<accession>A0A7W0CCA6</accession>
<reference evidence="9 10" key="1">
    <citation type="submission" date="2020-07" db="EMBL/GenBank/DDBJ databases">
        <title>Genomic Encyclopedia of Type Strains, Phase IV (KMG-IV): sequencing the most valuable type-strain genomes for metagenomic binning, comparative biology and taxonomic classification.</title>
        <authorList>
            <person name="Goeker M."/>
        </authorList>
    </citation>
    <scope>NUCLEOTIDE SEQUENCE [LARGE SCALE GENOMIC DNA]</scope>
    <source>
        <strain evidence="9 10">DSM 17721</strain>
    </source>
</reference>
<comment type="catalytic activity">
    <reaction evidence="7">
        <text>[protein]-L-isoaspartate + S-adenosyl-L-methionine = [protein]-L-isoaspartate alpha-methyl ester + S-adenosyl-L-homocysteine</text>
        <dbReference type="Rhea" id="RHEA:12705"/>
        <dbReference type="Rhea" id="RHEA-COMP:12143"/>
        <dbReference type="Rhea" id="RHEA-COMP:12144"/>
        <dbReference type="ChEBI" id="CHEBI:57856"/>
        <dbReference type="ChEBI" id="CHEBI:59789"/>
        <dbReference type="ChEBI" id="CHEBI:90596"/>
        <dbReference type="ChEBI" id="CHEBI:90598"/>
        <dbReference type="EC" id="2.1.1.77"/>
    </reaction>
</comment>
<dbReference type="InterPro" id="IPR000682">
    <property type="entry name" value="PCMT"/>
</dbReference>
<name>A0A7W0CCA6_9BACT</name>
<dbReference type="Pfam" id="PF01135">
    <property type="entry name" value="PCMT"/>
    <property type="match status" value="1"/>
</dbReference>
<dbReference type="EC" id="2.1.1.77" evidence="7"/>
<evidence type="ECO:0000256" key="5">
    <source>
        <dbReference type="ARBA" id="ARBA00022679"/>
    </source>
</evidence>
<dbReference type="SUPFAM" id="SSF53335">
    <property type="entry name" value="S-adenosyl-L-methionine-dependent methyltransferases"/>
    <property type="match status" value="1"/>
</dbReference>
<keyword evidence="3 7" id="KW-0963">Cytoplasm</keyword>
<proteinExistence type="inferred from homology"/>
<dbReference type="RefSeq" id="WP_232364819.1">
    <property type="nucleotide sequence ID" value="NZ_JACDUS010000016.1"/>
</dbReference>
<feature type="chain" id="PRO_5030735549" description="Protein-L-isoaspartate O-methyltransferase" evidence="8">
    <location>
        <begin position="30"/>
        <end position="253"/>
    </location>
</feature>
<dbReference type="AlphaFoldDB" id="A0A7W0CCA6"/>
<dbReference type="HAMAP" id="MF_00090">
    <property type="entry name" value="PIMT"/>
    <property type="match status" value="1"/>
</dbReference>
<dbReference type="CDD" id="cd02440">
    <property type="entry name" value="AdoMet_MTases"/>
    <property type="match status" value="1"/>
</dbReference>
<evidence type="ECO:0000256" key="4">
    <source>
        <dbReference type="ARBA" id="ARBA00022603"/>
    </source>
</evidence>
<keyword evidence="8" id="KW-0732">Signal</keyword>
<dbReference type="GO" id="GO:0032259">
    <property type="term" value="P:methylation"/>
    <property type="evidence" value="ECO:0007669"/>
    <property type="project" value="UniProtKB-KW"/>
</dbReference>
<organism evidence="9 10">
    <name type="scientific">Desulfosalsimonas propionicica</name>
    <dbReference type="NCBI Taxonomy" id="332175"/>
    <lineage>
        <taxon>Bacteria</taxon>
        <taxon>Pseudomonadati</taxon>
        <taxon>Thermodesulfobacteriota</taxon>
        <taxon>Desulfobacteria</taxon>
        <taxon>Desulfobacterales</taxon>
        <taxon>Desulfosalsimonadaceae</taxon>
        <taxon>Desulfosalsimonas</taxon>
    </lineage>
</organism>
<dbReference type="PANTHER" id="PTHR11579">
    <property type="entry name" value="PROTEIN-L-ISOASPARTATE O-METHYLTRANSFERASE"/>
    <property type="match status" value="1"/>
</dbReference>
<comment type="similarity">
    <text evidence="2 7">Belongs to the methyltransferase superfamily. L-isoaspartyl/D-aspartyl protein methyltransferase family.</text>
</comment>
<comment type="caution">
    <text evidence="9">The sequence shown here is derived from an EMBL/GenBank/DDBJ whole genome shotgun (WGS) entry which is preliminary data.</text>
</comment>
<dbReference type="GO" id="GO:0004719">
    <property type="term" value="F:protein-L-isoaspartate (D-aspartate) O-methyltransferase activity"/>
    <property type="evidence" value="ECO:0007669"/>
    <property type="project" value="UniProtKB-UniRule"/>
</dbReference>
<dbReference type="GO" id="GO:0030091">
    <property type="term" value="P:protein repair"/>
    <property type="evidence" value="ECO:0007669"/>
    <property type="project" value="UniProtKB-UniRule"/>
</dbReference>
<dbReference type="FunFam" id="3.40.50.150:FF:000010">
    <property type="entry name" value="Protein-L-isoaspartate O-methyltransferase"/>
    <property type="match status" value="1"/>
</dbReference>
<evidence type="ECO:0000256" key="2">
    <source>
        <dbReference type="ARBA" id="ARBA00005369"/>
    </source>
</evidence>
<dbReference type="Gene3D" id="3.40.50.150">
    <property type="entry name" value="Vaccinia Virus protein VP39"/>
    <property type="match status" value="1"/>
</dbReference>
<dbReference type="GO" id="GO:0005737">
    <property type="term" value="C:cytoplasm"/>
    <property type="evidence" value="ECO:0007669"/>
    <property type="project" value="UniProtKB-SubCell"/>
</dbReference>
<dbReference type="NCBIfam" id="NF001453">
    <property type="entry name" value="PRK00312.1"/>
    <property type="match status" value="1"/>
</dbReference>
<protein>
    <recommendedName>
        <fullName evidence="7">Protein-L-isoaspartate O-methyltransferase</fullName>
        <ecNumber evidence="7">2.1.1.77</ecNumber>
    </recommendedName>
    <alternativeName>
        <fullName evidence="7">L-isoaspartyl protein carboxyl methyltransferase</fullName>
    </alternativeName>
    <alternativeName>
        <fullName evidence="7">Protein L-isoaspartyl methyltransferase</fullName>
    </alternativeName>
    <alternativeName>
        <fullName evidence="7">Protein-beta-aspartate methyltransferase</fullName>
        <shortName evidence="7">PIMT</shortName>
    </alternativeName>
</protein>
<feature type="signal peptide" evidence="8">
    <location>
        <begin position="1"/>
        <end position="29"/>
    </location>
</feature>
<sequence>MKKSATILTLMISALAVVFFITDGSPAFGADTKASSKENKDNFRQQRMKMIRQQIRARGIENPEILAAFEKVPRHRFVPERLKKYAYQDRPLPIGEDQTISQPYIVALMTRSIEPKKNDRILEIGTGSGYQAAILAELAKQVYTIEIIESLAESARTTLSETGCENVYVKTGDGFKGWPEHAPFDAIVVTCSPEKVPEPLKEQLAGGGRMVIPVGQNYDQNLVLFEKNKGQLIEKQILPVRFVPMVDEKGRTY</sequence>
<evidence type="ECO:0000313" key="10">
    <source>
        <dbReference type="Proteomes" id="UP000525298"/>
    </source>
</evidence>
<evidence type="ECO:0000256" key="3">
    <source>
        <dbReference type="ARBA" id="ARBA00022490"/>
    </source>
</evidence>
<gene>
    <name evidence="7" type="primary">pcm</name>
    <name evidence="9" type="ORF">HNR65_003463</name>
</gene>
<dbReference type="PANTHER" id="PTHR11579:SF0">
    <property type="entry name" value="PROTEIN-L-ISOASPARTATE(D-ASPARTATE) O-METHYLTRANSFERASE"/>
    <property type="match status" value="1"/>
</dbReference>
<comment type="function">
    <text evidence="7">Catalyzes the methyl esterification of L-isoaspartyl residues in peptides and proteins that result from spontaneous decomposition of normal L-aspartyl and L-asparaginyl residues. It plays a role in the repair and/or degradation of damaged proteins.</text>
</comment>
<dbReference type="PROSITE" id="PS01279">
    <property type="entry name" value="PCMT"/>
    <property type="match status" value="1"/>
</dbReference>
<dbReference type="NCBIfam" id="TIGR00080">
    <property type="entry name" value="pimt"/>
    <property type="match status" value="1"/>
</dbReference>
<dbReference type="Proteomes" id="UP000525298">
    <property type="component" value="Unassembled WGS sequence"/>
</dbReference>
<evidence type="ECO:0000256" key="8">
    <source>
        <dbReference type="SAM" id="SignalP"/>
    </source>
</evidence>
<keyword evidence="6 7" id="KW-0949">S-adenosyl-L-methionine</keyword>
<comment type="subcellular location">
    <subcellularLocation>
        <location evidence="1 7">Cytoplasm</location>
    </subcellularLocation>
</comment>
<keyword evidence="10" id="KW-1185">Reference proteome</keyword>
<dbReference type="InterPro" id="IPR029063">
    <property type="entry name" value="SAM-dependent_MTases_sf"/>
</dbReference>
<dbReference type="EMBL" id="JACDUS010000016">
    <property type="protein sequence ID" value="MBA2883106.1"/>
    <property type="molecule type" value="Genomic_DNA"/>
</dbReference>
<evidence type="ECO:0000256" key="7">
    <source>
        <dbReference type="HAMAP-Rule" id="MF_00090"/>
    </source>
</evidence>